<dbReference type="InterPro" id="IPR011564">
    <property type="entry name" value="Telomer_end-bd_POT1/Cdc13"/>
</dbReference>
<dbReference type="Proteomes" id="UP000092730">
    <property type="component" value="Chromosome 1"/>
</dbReference>
<dbReference type="InterPro" id="IPR012340">
    <property type="entry name" value="NA-bd_OB-fold"/>
</dbReference>
<dbReference type="PANTHER" id="PTHR14513">
    <property type="entry name" value="PROTECTION OF TELOMERES 1"/>
    <property type="match status" value="1"/>
</dbReference>
<protein>
    <recommendedName>
        <fullName evidence="6">Telomeric single stranded DNA binding POT1/Cdc13 domain-containing protein</fullName>
    </recommendedName>
</protein>
<feature type="compositionally biased region" description="Polar residues" evidence="5">
    <location>
        <begin position="378"/>
        <end position="388"/>
    </location>
</feature>
<name>A0AAJ8K1E7_9TREE</name>
<keyword evidence="4" id="KW-0238">DNA-binding</keyword>
<proteinExistence type="predicted"/>
<feature type="compositionally biased region" description="Low complexity" evidence="5">
    <location>
        <begin position="435"/>
        <end position="454"/>
    </location>
</feature>
<comment type="subcellular location">
    <subcellularLocation>
        <location evidence="1">Chromosome</location>
        <location evidence="1">Telomere</location>
    </subcellularLocation>
</comment>
<feature type="compositionally biased region" description="Basic and acidic residues" evidence="5">
    <location>
        <begin position="459"/>
        <end position="479"/>
    </location>
</feature>
<feature type="compositionally biased region" description="Low complexity" evidence="5">
    <location>
        <begin position="245"/>
        <end position="254"/>
    </location>
</feature>
<keyword evidence="8" id="KW-1185">Reference proteome</keyword>
<dbReference type="GO" id="GO:0032210">
    <property type="term" value="P:regulation of telomere maintenance via telomerase"/>
    <property type="evidence" value="ECO:0007669"/>
    <property type="project" value="TreeGrafter"/>
</dbReference>
<dbReference type="RefSeq" id="XP_065725253.1">
    <property type="nucleotide sequence ID" value="XM_065869181.1"/>
</dbReference>
<evidence type="ECO:0000313" key="8">
    <source>
        <dbReference type="Proteomes" id="UP000092730"/>
    </source>
</evidence>
<feature type="domain" description="Telomeric single stranded DNA binding POT1/Cdc13" evidence="6">
    <location>
        <begin position="512"/>
        <end position="649"/>
    </location>
</feature>
<feature type="compositionally biased region" description="Polar residues" evidence="5">
    <location>
        <begin position="666"/>
        <end position="682"/>
    </location>
</feature>
<dbReference type="KEGG" id="kbi:30208751"/>
<feature type="compositionally biased region" description="Polar residues" evidence="5">
    <location>
        <begin position="332"/>
        <end position="351"/>
    </location>
</feature>
<gene>
    <name evidence="7" type="ORF">I302_100975</name>
</gene>
<feature type="compositionally biased region" description="Basic and acidic residues" evidence="5">
    <location>
        <begin position="263"/>
        <end position="295"/>
    </location>
</feature>
<evidence type="ECO:0000256" key="4">
    <source>
        <dbReference type="ARBA" id="ARBA00023125"/>
    </source>
</evidence>
<dbReference type="SUPFAM" id="SSF50249">
    <property type="entry name" value="Nucleic acid-binding proteins"/>
    <property type="match status" value="1"/>
</dbReference>
<dbReference type="Gene3D" id="2.40.50.140">
    <property type="entry name" value="Nucleic acid-binding proteins"/>
    <property type="match status" value="1"/>
</dbReference>
<dbReference type="GO" id="GO:0000783">
    <property type="term" value="C:nuclear telomere cap complex"/>
    <property type="evidence" value="ECO:0007669"/>
    <property type="project" value="TreeGrafter"/>
</dbReference>
<evidence type="ECO:0000256" key="3">
    <source>
        <dbReference type="ARBA" id="ARBA00022895"/>
    </source>
</evidence>
<dbReference type="Pfam" id="PF02765">
    <property type="entry name" value="POT1"/>
    <property type="match status" value="1"/>
</dbReference>
<keyword evidence="2" id="KW-0158">Chromosome</keyword>
<evidence type="ECO:0000256" key="5">
    <source>
        <dbReference type="SAM" id="MobiDB-lite"/>
    </source>
</evidence>
<feature type="region of interest" description="Disordered" evidence="5">
    <location>
        <begin position="662"/>
        <end position="688"/>
    </location>
</feature>
<feature type="region of interest" description="Disordered" evidence="5">
    <location>
        <begin position="177"/>
        <end position="492"/>
    </location>
</feature>
<keyword evidence="3" id="KW-0779">Telomere</keyword>
<organism evidence="7 8">
    <name type="scientific">Kwoniella bestiolae CBS 10118</name>
    <dbReference type="NCBI Taxonomy" id="1296100"/>
    <lineage>
        <taxon>Eukaryota</taxon>
        <taxon>Fungi</taxon>
        <taxon>Dikarya</taxon>
        <taxon>Basidiomycota</taxon>
        <taxon>Agaricomycotina</taxon>
        <taxon>Tremellomycetes</taxon>
        <taxon>Tremellales</taxon>
        <taxon>Cryptococcaceae</taxon>
        <taxon>Kwoniella</taxon>
    </lineage>
</organism>
<evidence type="ECO:0000259" key="6">
    <source>
        <dbReference type="SMART" id="SM00976"/>
    </source>
</evidence>
<feature type="compositionally biased region" description="Low complexity" evidence="5">
    <location>
        <begin position="198"/>
        <end position="221"/>
    </location>
</feature>
<reference evidence="7" key="2">
    <citation type="submission" date="2024-02" db="EMBL/GenBank/DDBJ databases">
        <title>Comparative genomics of Cryptococcus and Kwoniella reveals pathogenesis evolution and contrasting modes of karyotype evolution via chromosome fusion or intercentromeric recombination.</title>
        <authorList>
            <person name="Coelho M.A."/>
            <person name="David-Palma M."/>
            <person name="Shea T."/>
            <person name="Bowers K."/>
            <person name="McGinley-Smith S."/>
            <person name="Mohammad A.W."/>
            <person name="Gnirke A."/>
            <person name="Yurkov A.M."/>
            <person name="Nowrousian M."/>
            <person name="Sun S."/>
            <person name="Cuomo C.A."/>
            <person name="Heitman J."/>
        </authorList>
    </citation>
    <scope>NUCLEOTIDE SEQUENCE</scope>
    <source>
        <strain evidence="7">CBS 10118</strain>
    </source>
</reference>
<dbReference type="InterPro" id="IPR028389">
    <property type="entry name" value="POT1"/>
</dbReference>
<reference evidence="7" key="1">
    <citation type="submission" date="2013-07" db="EMBL/GenBank/DDBJ databases">
        <authorList>
            <consortium name="The Broad Institute Genome Sequencing Platform"/>
            <person name="Cuomo C."/>
            <person name="Litvintseva A."/>
            <person name="Chen Y."/>
            <person name="Heitman J."/>
            <person name="Sun S."/>
            <person name="Springer D."/>
            <person name="Dromer F."/>
            <person name="Young S.K."/>
            <person name="Zeng Q."/>
            <person name="Gargeya S."/>
            <person name="Fitzgerald M."/>
            <person name="Abouelleil A."/>
            <person name="Alvarado L."/>
            <person name="Berlin A.M."/>
            <person name="Chapman S.B."/>
            <person name="Dewar J."/>
            <person name="Goldberg J."/>
            <person name="Griggs A."/>
            <person name="Gujja S."/>
            <person name="Hansen M."/>
            <person name="Howarth C."/>
            <person name="Imamovic A."/>
            <person name="Larimer J."/>
            <person name="McCowan C."/>
            <person name="Murphy C."/>
            <person name="Pearson M."/>
            <person name="Priest M."/>
            <person name="Roberts A."/>
            <person name="Saif S."/>
            <person name="Shea T."/>
            <person name="Sykes S."/>
            <person name="Wortman J."/>
            <person name="Nusbaum C."/>
            <person name="Birren B."/>
        </authorList>
    </citation>
    <scope>NUCLEOTIDE SEQUENCE</scope>
    <source>
        <strain evidence="7">CBS 10118</strain>
    </source>
</reference>
<dbReference type="GO" id="GO:0016233">
    <property type="term" value="P:telomere capping"/>
    <property type="evidence" value="ECO:0007669"/>
    <property type="project" value="TreeGrafter"/>
</dbReference>
<dbReference type="GO" id="GO:0098505">
    <property type="term" value="F:G-rich strand telomeric DNA binding"/>
    <property type="evidence" value="ECO:0007669"/>
    <property type="project" value="TreeGrafter"/>
</dbReference>
<dbReference type="AlphaFoldDB" id="A0AAJ8K1E7"/>
<dbReference type="PANTHER" id="PTHR14513:SF0">
    <property type="entry name" value="PROTECTION OF TELOMERES PROTEIN 1"/>
    <property type="match status" value="1"/>
</dbReference>
<sequence>MTQRKRPKRSFTPPKTTSLNYTHFIVGTILPPTRLTGKISIVWGKNVSSQVDIPRVSFSINQKYTVPVGYQPNDYVVATDKERVDKYEIKINIYHSQYNNNTKDERMKNDIVEMSRECREWTTSLDGREIMVDTTGMEVVKKGKRPDDEKVDLVELEFIGEREIRYENGRKVKKIMPEIPKPSQAPEWFNLDSSAPTVSSPVQPTSQLPLPPTNNNNTPTSKNGESSKLRPLTSFHPPDLTRQPSRSSSSSHTSNLPRPVKRPSSEQEKESNKRVKGNEDSSVEDSEKERRKEPRTIVQLGPPGFQAFIDTVTSPVSASRKDKEQHQPISLPRTSSSTALPIANQAGTNQPLAEDSSPNPPHPSLQSPAQITPPVVHTASQQSNQQPTDPAKPAIHTSTPVPPAHSTPSAPENMPPFRSPSISVDLFNPTHATTSPSYPSRRQSIPPISQSSPSAFTPRAERERLSAARREAEERRRGEIQAAQAESSRAAEARAEDVKVLERPLLTNGMEYTPLRYLQDSRVCNVLGVVVQFTEVKHPRDYMMSVVLCDPTRHARGDPAFSEELVVTIFRGQESELPTDVSIGSVILFRGVKVKMFGNKTKAQSFSNSNSTWAVLKNGKEVKHENQIMYPPLNTEEVDRMVGLFNWHRDLNRIGHGHAFGMESSPGLSQSDTPSRRSSVGPGTSRGDITLAQVTPAIFFDAVFKIMHVVRNNHRKPVLELYISDGTICTEYPIKNYHNIQIAGLPNEAVWTLAIHELPDIHELPKFDVGNILKAENVRSKLYNGEMELSWSELPTSDQARQGWRKRKCILVDGDDKRAKAIERRLRTLKRGDTIDEPQSSNRLFSVDTFPPVQPTTPQRVPVSNASHSNTTYMENTQTTNQPIRPPQLATHLRTIHTNEMDHPLSSISNILDNSTVPNKYRIIAQVKSIISRSPSGDIIQAYCKHCKMSFKNDWTWCLSCNDTEGEYAEWKYRFLVVLVDQRGMELVGLVGDDEAAEFLPPLPPWSNSTNPNDIRKSERRRHEITAHVYNTLQGAKMDGIRTKPFIEMSLEVYHVIKPFTGGIDEQDEQQKVKVIVARMFGMRGNSV</sequence>
<dbReference type="EMBL" id="CP144541">
    <property type="protein sequence ID" value="WVW79012.1"/>
    <property type="molecule type" value="Genomic_DNA"/>
</dbReference>
<feature type="region of interest" description="Disordered" evidence="5">
    <location>
        <begin position="834"/>
        <end position="865"/>
    </location>
</feature>
<evidence type="ECO:0000256" key="2">
    <source>
        <dbReference type="ARBA" id="ARBA00022454"/>
    </source>
</evidence>
<dbReference type="GeneID" id="30208751"/>
<evidence type="ECO:0000313" key="7">
    <source>
        <dbReference type="EMBL" id="WVW79012.1"/>
    </source>
</evidence>
<evidence type="ECO:0000256" key="1">
    <source>
        <dbReference type="ARBA" id="ARBA00004574"/>
    </source>
</evidence>
<accession>A0AAJ8K1E7</accession>
<dbReference type="GO" id="GO:0010521">
    <property type="term" value="F:telomerase inhibitor activity"/>
    <property type="evidence" value="ECO:0007669"/>
    <property type="project" value="TreeGrafter"/>
</dbReference>
<dbReference type="SMART" id="SM00976">
    <property type="entry name" value="Telo_bind"/>
    <property type="match status" value="1"/>
</dbReference>